<evidence type="ECO:0000256" key="2">
    <source>
        <dbReference type="ARBA" id="ARBA00022448"/>
    </source>
</evidence>
<dbReference type="PANTHER" id="PTHR32024:SF1">
    <property type="entry name" value="KTR SYSTEM POTASSIUM UPTAKE PROTEIN B"/>
    <property type="match status" value="1"/>
</dbReference>
<dbReference type="STRING" id="243272.MARTH_orf452"/>
<evidence type="ECO:0000256" key="6">
    <source>
        <dbReference type="ARBA" id="ARBA00023065"/>
    </source>
</evidence>
<feature type="transmembrane region" description="Helical" evidence="8">
    <location>
        <begin position="89"/>
        <end position="112"/>
    </location>
</feature>
<organism evidence="9 10">
    <name type="scientific">Metamycoplasma arthritidis (strain 158L3-1)</name>
    <name type="common">Mycoplasma arthritidis</name>
    <dbReference type="NCBI Taxonomy" id="243272"/>
    <lineage>
        <taxon>Bacteria</taxon>
        <taxon>Bacillati</taxon>
        <taxon>Mycoplasmatota</taxon>
        <taxon>Mycoplasmoidales</taxon>
        <taxon>Metamycoplasmataceae</taxon>
        <taxon>Metamycoplasma</taxon>
    </lineage>
</organism>
<evidence type="ECO:0000256" key="7">
    <source>
        <dbReference type="ARBA" id="ARBA00023136"/>
    </source>
</evidence>
<evidence type="ECO:0000256" key="8">
    <source>
        <dbReference type="SAM" id="Phobius"/>
    </source>
</evidence>
<reference evidence="9 10" key="1">
    <citation type="journal article" date="2008" name="Infect. Immun.">
        <title>Genome of Mycoplasma arthritidis.</title>
        <authorList>
            <person name="Dybvig K."/>
            <person name="Zuhua C."/>
            <person name="Lao P."/>
            <person name="Jordan D.S."/>
            <person name="French C.T."/>
            <person name="Tu A.H."/>
            <person name="Loraine A.E."/>
        </authorList>
    </citation>
    <scope>NUCLEOTIDE SEQUENCE [LARGE SCALE GENOMIC DNA]</scope>
    <source>
        <strain evidence="9 10">158L3-1</strain>
    </source>
</reference>
<feature type="transmembrane region" description="Helical" evidence="8">
    <location>
        <begin position="238"/>
        <end position="258"/>
    </location>
</feature>
<dbReference type="KEGG" id="mat:MARTH_orf452"/>
<evidence type="ECO:0000256" key="5">
    <source>
        <dbReference type="ARBA" id="ARBA00022989"/>
    </source>
</evidence>
<accession>B3PMQ3</accession>
<dbReference type="PANTHER" id="PTHR32024">
    <property type="entry name" value="TRK SYSTEM POTASSIUM UPTAKE PROTEIN TRKG-RELATED"/>
    <property type="match status" value="1"/>
</dbReference>
<feature type="transmembrane region" description="Helical" evidence="8">
    <location>
        <begin position="406"/>
        <end position="429"/>
    </location>
</feature>
<protein>
    <submittedName>
        <fullName evidence="9">Potassium uptake protein B</fullName>
    </submittedName>
</protein>
<evidence type="ECO:0000256" key="1">
    <source>
        <dbReference type="ARBA" id="ARBA00004651"/>
    </source>
</evidence>
<dbReference type="GO" id="GO:0005886">
    <property type="term" value="C:plasma membrane"/>
    <property type="evidence" value="ECO:0007669"/>
    <property type="project" value="UniProtKB-SubCell"/>
</dbReference>
<keyword evidence="2" id="KW-0813">Transport</keyword>
<gene>
    <name evidence="9" type="primary">ktrB</name>
    <name evidence="9" type="ordered locus">MARTH_orf452</name>
</gene>
<dbReference type="RefSeq" id="WP_012498262.1">
    <property type="nucleotide sequence ID" value="NC_011025.1"/>
</dbReference>
<keyword evidence="4 8" id="KW-0812">Transmembrane</keyword>
<evidence type="ECO:0000256" key="4">
    <source>
        <dbReference type="ARBA" id="ARBA00022692"/>
    </source>
</evidence>
<dbReference type="Proteomes" id="UP000008812">
    <property type="component" value="Chromosome"/>
</dbReference>
<dbReference type="AlphaFoldDB" id="B3PMQ3"/>
<feature type="transmembrane region" description="Helical" evidence="8">
    <location>
        <begin position="21"/>
        <end position="44"/>
    </location>
</feature>
<dbReference type="GO" id="GO:0008324">
    <property type="term" value="F:monoatomic cation transmembrane transporter activity"/>
    <property type="evidence" value="ECO:0007669"/>
    <property type="project" value="InterPro"/>
</dbReference>
<dbReference type="GO" id="GO:0030001">
    <property type="term" value="P:metal ion transport"/>
    <property type="evidence" value="ECO:0007669"/>
    <property type="project" value="UniProtKB-ARBA"/>
</dbReference>
<evidence type="ECO:0000256" key="3">
    <source>
        <dbReference type="ARBA" id="ARBA00022475"/>
    </source>
</evidence>
<keyword evidence="7 8" id="KW-0472">Membrane</keyword>
<name>B3PMQ3_META1</name>
<keyword evidence="10" id="KW-1185">Reference proteome</keyword>
<keyword evidence="5 8" id="KW-1133">Transmembrane helix</keyword>
<sequence>MKSKSQNAKGSNFLFRFFKKIAVVQYIFMIYLIFVVLSSLLLYWPATHTANLKTIKPDFNYSDALFLAASASSDTGLTSLPIGYAFNEFGQAIIAICILVSGFGIFSLKVYIIQGLFGFRLSIFNSKITQVERGADTVGETKKIIKVSITILLITLFISSILFTIFFYTSPHGKFDNALANSTTDENVFNPYELAERNPYHNLTLSLKYGIFHAISSLNNAGFDIIGKKSLNPYYQDYLLQFFTMILFFIGGVGYPVIYDIWCKLKSLKKNARRHRFSLFTKLTLITYACVTLIGFFMTLIFEETAKNSRSFWNQGAYYGTFPKLFAIFFQTTSTRSAGFATVDYYHFTQQTLMLHGLLMFIGFSPASTAGGIRNITIAVIFLSIISTISGRKRIVAFKRQIGKEILIKAITIFAIGTFLIFMGTLLTFSLSDHVTLKNGTNEIDWTKKQFTAVHAFFEISSAFGSSGLSTGLTSHLNIWAKLIFILYMFIGQLGIQQTVLVWGNRNRKAEYYSYIYEDVTLG</sequence>
<feature type="transmembrane region" description="Helical" evidence="8">
    <location>
        <begin position="358"/>
        <end position="385"/>
    </location>
</feature>
<dbReference type="Pfam" id="PF02386">
    <property type="entry name" value="TrkH"/>
    <property type="match status" value="1"/>
</dbReference>
<feature type="transmembrane region" description="Helical" evidence="8">
    <location>
        <begin position="149"/>
        <end position="169"/>
    </location>
</feature>
<keyword evidence="6" id="KW-0406">Ion transport</keyword>
<dbReference type="eggNOG" id="COG0168">
    <property type="taxonomic scope" value="Bacteria"/>
</dbReference>
<feature type="transmembrane region" description="Helical" evidence="8">
    <location>
        <begin position="479"/>
        <end position="503"/>
    </location>
</feature>
<feature type="transmembrane region" description="Helical" evidence="8">
    <location>
        <begin position="279"/>
        <end position="302"/>
    </location>
</feature>
<dbReference type="InterPro" id="IPR003445">
    <property type="entry name" value="Cat_transpt"/>
</dbReference>
<dbReference type="EMBL" id="CP001047">
    <property type="protein sequence ID" value="ACF07305.1"/>
    <property type="molecule type" value="Genomic_DNA"/>
</dbReference>
<proteinExistence type="predicted"/>
<evidence type="ECO:0000313" key="9">
    <source>
        <dbReference type="EMBL" id="ACF07305.1"/>
    </source>
</evidence>
<evidence type="ECO:0000313" key="10">
    <source>
        <dbReference type="Proteomes" id="UP000008812"/>
    </source>
</evidence>
<dbReference type="HOGENOM" id="CLU_026429_0_1_14"/>
<keyword evidence="3" id="KW-1003">Cell membrane</keyword>
<comment type="subcellular location">
    <subcellularLocation>
        <location evidence="1">Cell membrane</location>
        <topology evidence="1">Multi-pass membrane protein</topology>
    </subcellularLocation>
</comment>